<feature type="compositionally biased region" description="Basic and acidic residues" evidence="1">
    <location>
        <begin position="271"/>
        <end position="287"/>
    </location>
</feature>
<dbReference type="AlphaFoldDB" id="A0A8H7ZMI8"/>
<dbReference type="Proteomes" id="UP000673691">
    <property type="component" value="Unassembled WGS sequence"/>
</dbReference>
<proteinExistence type="predicted"/>
<feature type="non-terminal residue" evidence="2">
    <location>
        <position position="1"/>
    </location>
</feature>
<dbReference type="EMBL" id="JAEFCI010012716">
    <property type="protein sequence ID" value="KAG5455836.1"/>
    <property type="molecule type" value="Genomic_DNA"/>
</dbReference>
<feature type="compositionally biased region" description="Basic residues" evidence="1">
    <location>
        <begin position="21"/>
        <end position="42"/>
    </location>
</feature>
<reference evidence="2 3" key="1">
    <citation type="journal article" name="Sci. Rep.">
        <title>Genome-scale phylogenetic analyses confirm Olpidium as the closest living zoosporic fungus to the non-flagellated, terrestrial fungi.</title>
        <authorList>
            <person name="Chang Y."/>
            <person name="Rochon D."/>
            <person name="Sekimoto S."/>
            <person name="Wang Y."/>
            <person name="Chovatia M."/>
            <person name="Sandor L."/>
            <person name="Salamov A."/>
            <person name="Grigoriev I.V."/>
            <person name="Stajich J.E."/>
            <person name="Spatafora J.W."/>
        </authorList>
    </citation>
    <scope>NUCLEOTIDE SEQUENCE [LARGE SCALE GENOMIC DNA]</scope>
    <source>
        <strain evidence="2">S191</strain>
    </source>
</reference>
<name>A0A8H7ZMI8_9FUNG</name>
<feature type="compositionally biased region" description="Basic and acidic residues" evidence="1">
    <location>
        <begin position="59"/>
        <end position="68"/>
    </location>
</feature>
<feature type="non-terminal residue" evidence="2">
    <location>
        <position position="295"/>
    </location>
</feature>
<sequence length="295" mass="31756">GGGEGAALFSDWLPPSLRGPHSPRTRRRGVKEKRRPRGRDRMRKYYREQKQKQKQSRKQSRERDRERSGFLSPRFIPCTQPIGFSPMTGGLAKRLCKPLAAVTHLILLAASGARSQVPHRAAAPSAVAAATPRARVYADPAAAPAPAAPPNAWSSRGAAAAPPLRTVDAALCKPFLVEGLFVSGCTEIDSPRGAEPWCAVGNERVLCDRRSIPARSARLPDGSGDPVPCDPSTVVAGRGAVYGCFATEDGSPVMCKSGKRGLLPCISLKAQGERERGREREREREGLWRPAPGEG</sequence>
<feature type="region of interest" description="Disordered" evidence="1">
    <location>
        <begin position="271"/>
        <end position="295"/>
    </location>
</feature>
<gene>
    <name evidence="2" type="ORF">BJ554DRAFT_4603</name>
</gene>
<evidence type="ECO:0000313" key="3">
    <source>
        <dbReference type="Proteomes" id="UP000673691"/>
    </source>
</evidence>
<feature type="region of interest" description="Disordered" evidence="1">
    <location>
        <begin position="1"/>
        <end position="73"/>
    </location>
</feature>
<evidence type="ECO:0000256" key="1">
    <source>
        <dbReference type="SAM" id="MobiDB-lite"/>
    </source>
</evidence>
<protein>
    <submittedName>
        <fullName evidence="2">Uncharacterized protein</fullName>
    </submittedName>
</protein>
<keyword evidence="3" id="KW-1185">Reference proteome</keyword>
<organism evidence="2 3">
    <name type="scientific">Olpidium bornovanus</name>
    <dbReference type="NCBI Taxonomy" id="278681"/>
    <lineage>
        <taxon>Eukaryota</taxon>
        <taxon>Fungi</taxon>
        <taxon>Fungi incertae sedis</taxon>
        <taxon>Olpidiomycota</taxon>
        <taxon>Olpidiomycotina</taxon>
        <taxon>Olpidiomycetes</taxon>
        <taxon>Olpidiales</taxon>
        <taxon>Olpidiaceae</taxon>
        <taxon>Olpidium</taxon>
    </lineage>
</organism>
<accession>A0A8H7ZMI8</accession>
<comment type="caution">
    <text evidence="2">The sequence shown here is derived from an EMBL/GenBank/DDBJ whole genome shotgun (WGS) entry which is preliminary data.</text>
</comment>
<evidence type="ECO:0000313" key="2">
    <source>
        <dbReference type="EMBL" id="KAG5455836.1"/>
    </source>
</evidence>